<comment type="caution">
    <text evidence="1">The sequence shown here is derived from an EMBL/GenBank/DDBJ whole genome shotgun (WGS) entry which is preliminary data.</text>
</comment>
<evidence type="ECO:0008006" key="2">
    <source>
        <dbReference type="Google" id="ProtNLM"/>
    </source>
</evidence>
<organism evidence="1">
    <name type="scientific">bioreactor metagenome</name>
    <dbReference type="NCBI Taxonomy" id="1076179"/>
    <lineage>
        <taxon>unclassified sequences</taxon>
        <taxon>metagenomes</taxon>
        <taxon>ecological metagenomes</taxon>
    </lineage>
</organism>
<accession>A0A644YHK6</accession>
<dbReference type="EMBL" id="VSSQ01005092">
    <property type="protein sequence ID" value="MPM27809.1"/>
    <property type="molecule type" value="Genomic_DNA"/>
</dbReference>
<proteinExistence type="predicted"/>
<dbReference type="AlphaFoldDB" id="A0A644YHK6"/>
<name>A0A644YHK6_9ZZZZ</name>
<reference evidence="1" key="1">
    <citation type="submission" date="2019-08" db="EMBL/GenBank/DDBJ databases">
        <authorList>
            <person name="Kucharzyk K."/>
            <person name="Murdoch R.W."/>
            <person name="Higgins S."/>
            <person name="Loffler F."/>
        </authorList>
    </citation>
    <scope>NUCLEOTIDE SEQUENCE</scope>
</reference>
<sequence>MHYNQILVDADFCIKLGCSDSYPYLTKMLPLLADVALIHETVYNEIRQSTSAKRQIKSLLDSGTLKIVSEAALPVQEQLLYHATFKLLSKRMTDPRYPRKNLGEVSSLAYAKTMDIAIFATDEMHLQIIVDELLNTALHKIICLRLIDIIQAIKAGKIQLLQRKDAKLLWIISAKIKEIFESKIWPLIQQPS</sequence>
<evidence type="ECO:0000313" key="1">
    <source>
        <dbReference type="EMBL" id="MPM27809.1"/>
    </source>
</evidence>
<protein>
    <recommendedName>
        <fullName evidence="2">PIN domain-containing protein</fullName>
    </recommendedName>
</protein>
<gene>
    <name evidence="1" type="ORF">SDC9_74323</name>
</gene>